<dbReference type="Gene3D" id="2.60.120.600">
    <property type="entry name" value="Domain of unknown function DUF1214, C-terminal domain"/>
    <property type="match status" value="1"/>
</dbReference>
<comment type="caution">
    <text evidence="4">The sequence shown here is derived from an EMBL/GenBank/DDBJ whole genome shotgun (WGS) entry which is preliminary data.</text>
</comment>
<dbReference type="Pfam" id="PF06742">
    <property type="entry name" value="DUF1214"/>
    <property type="match status" value="1"/>
</dbReference>
<dbReference type="InterPro" id="IPR010621">
    <property type="entry name" value="DUF1214"/>
</dbReference>
<sequence length="447" mass="48981">MRHWLPALAILPLFAGHAWAAAPTAQQARDLAEQAYLFSFATAEHGKTLQAIAAKLPVNYLYNRSTLLGPEDRTVVSPNNDTLYSYALLDLREHPVILEVPAVPQRYYSFQLIDMRTDNLEYIGTRATGRAAGSFLIAGPDWDGKTPDDFHGKVIRSPSRILFLLGRTAVDGEADIDAAKAVLDGYKLRSTKPTLLPHKLDVPPYQPTKEGPAQNAFVDFNALSAWHAWNPQEQERLAQFAQIGVGTGKSFDPAQLPADIAQAVAQGAEDGRNKVLAATEGFSKPSNGWQKFPANIGHYGGDDLTRAAVAWKYLYANDAVEAMYPVTHVDADGQPLDGKRSYRLHFAPGQLPPVDAFWSVTLYDGKTQMLSANPLNRYTLNSEGGLKQDADGGLTLSIQHEQPATTANWLPAPQGPFNLILRMYLPQEKALKGDYQPPAVQPVNSQE</sequence>
<dbReference type="Pfam" id="PF06863">
    <property type="entry name" value="DUF1254"/>
    <property type="match status" value="1"/>
</dbReference>
<dbReference type="InterPro" id="IPR037049">
    <property type="entry name" value="DUF1214_C_sf"/>
</dbReference>
<dbReference type="RefSeq" id="WP_138216998.1">
    <property type="nucleotide sequence ID" value="NZ_VASG01000012.1"/>
</dbReference>
<dbReference type="AlphaFoldDB" id="A0A5R8ZTC5"/>
<evidence type="ECO:0000313" key="4">
    <source>
        <dbReference type="EMBL" id="TLP68626.1"/>
    </source>
</evidence>
<dbReference type="InterPro" id="IPR037050">
    <property type="entry name" value="DUF1254_sf"/>
</dbReference>
<dbReference type="EMBL" id="VASG01000012">
    <property type="protein sequence ID" value="TLP68626.1"/>
    <property type="molecule type" value="Genomic_DNA"/>
</dbReference>
<accession>A0A5R8ZTC5</accession>
<feature type="domain" description="DUF1214" evidence="2">
    <location>
        <begin position="321"/>
        <end position="428"/>
    </location>
</feature>
<dbReference type="SUPFAM" id="SSF160935">
    <property type="entry name" value="VPA0735-like"/>
    <property type="match status" value="1"/>
</dbReference>
<dbReference type="InterPro" id="IPR010679">
    <property type="entry name" value="DUF1254"/>
</dbReference>
<reference evidence="5" key="2">
    <citation type="submission" date="2019-06" db="EMBL/GenBank/DDBJ databases">
        <title>AzeR, a transcriptional regulator that responds to azelaic acid in Pseudomonas nitroreducens.</title>
        <authorList>
            <person name="Bez C."/>
            <person name="Javvadi S.G."/>
            <person name="Bertani I."/>
            <person name="Devescovi G."/>
            <person name="Studholme D.J."/>
            <person name="Geller A."/>
            <person name="Levy A."/>
            <person name="Venturi V."/>
        </authorList>
    </citation>
    <scope>NUCLEOTIDE SEQUENCE [LARGE SCALE GENOMIC DNA]</scope>
    <source>
        <strain evidence="5">DSM 9128</strain>
    </source>
</reference>
<name>A0A5R8ZTC5_PSENT</name>
<evidence type="ECO:0000259" key="3">
    <source>
        <dbReference type="Pfam" id="PF06863"/>
    </source>
</evidence>
<evidence type="ECO:0000259" key="2">
    <source>
        <dbReference type="Pfam" id="PF06742"/>
    </source>
</evidence>
<feature type="domain" description="DUF1254" evidence="3">
    <location>
        <begin position="58"/>
        <end position="189"/>
    </location>
</feature>
<dbReference type="PANTHER" id="PTHR36509:SF2">
    <property type="entry name" value="BLL3101 PROTEIN"/>
    <property type="match status" value="1"/>
</dbReference>
<feature type="chain" id="PRO_5024338350" evidence="1">
    <location>
        <begin position="21"/>
        <end position="447"/>
    </location>
</feature>
<dbReference type="Gene3D" id="2.60.40.1610">
    <property type="entry name" value="Domain of unknown function DUF1254"/>
    <property type="match status" value="1"/>
</dbReference>
<proteinExistence type="predicted"/>
<organism evidence="4 5">
    <name type="scientific">Pseudomonas nitroreducens</name>
    <dbReference type="NCBI Taxonomy" id="46680"/>
    <lineage>
        <taxon>Bacteria</taxon>
        <taxon>Pseudomonadati</taxon>
        <taxon>Pseudomonadota</taxon>
        <taxon>Gammaproteobacteria</taxon>
        <taxon>Pseudomonadales</taxon>
        <taxon>Pseudomonadaceae</taxon>
        <taxon>Pseudomonas</taxon>
    </lineage>
</organism>
<gene>
    <name evidence="4" type="ORF">FEA48_29715</name>
</gene>
<keyword evidence="1" id="KW-0732">Signal</keyword>
<dbReference type="Proteomes" id="UP000307510">
    <property type="component" value="Unassembled WGS sequence"/>
</dbReference>
<dbReference type="PANTHER" id="PTHR36509">
    <property type="entry name" value="BLL3101 PROTEIN"/>
    <property type="match status" value="1"/>
</dbReference>
<evidence type="ECO:0000256" key="1">
    <source>
        <dbReference type="SAM" id="SignalP"/>
    </source>
</evidence>
<feature type="signal peptide" evidence="1">
    <location>
        <begin position="1"/>
        <end position="20"/>
    </location>
</feature>
<protein>
    <submittedName>
        <fullName evidence="4">DUF1254 domain-containing protein</fullName>
    </submittedName>
</protein>
<evidence type="ECO:0000313" key="5">
    <source>
        <dbReference type="Proteomes" id="UP000307510"/>
    </source>
</evidence>
<reference evidence="4 5" key="1">
    <citation type="submission" date="2019-05" db="EMBL/GenBank/DDBJ databases">
        <authorList>
            <person name="Moore K."/>
            <person name="O'Neill P."/>
            <person name="Farbos A."/>
            <person name="Studholme D.J."/>
        </authorList>
    </citation>
    <scope>NUCLEOTIDE SEQUENCE [LARGE SCALE GENOMIC DNA]</scope>
    <source>
        <strain evidence="4 5">DSM 9128</strain>
    </source>
</reference>